<gene>
    <name evidence="1" type="ORF">Ac3_092</name>
</gene>
<keyword evidence="2" id="KW-1185">Reference proteome</keyword>
<name>A0A345AUS8_9CAUD</name>
<accession>A0A345AUS8</accession>
<protein>
    <submittedName>
        <fullName evidence="1">Uncharacterized protein</fullName>
    </submittedName>
</protein>
<dbReference type="Proteomes" id="UP000255697">
    <property type="component" value="Segment"/>
</dbReference>
<sequence>MYGQNRVISSSTGEHWIEYYPFIATVLRGRCNITIDAQFVPKMLRYPQGKEVLEFINSEIAARSRALLGKSENSQFNYGVLDLMHSVYHECRAKFVDFDAEVSR</sequence>
<organism evidence="1 2">
    <name type="scientific">Acinetobacter phage vB_ApiM_fHyAci03</name>
    <dbReference type="NCBI Taxonomy" id="2269366"/>
    <lineage>
        <taxon>Viruses</taxon>
        <taxon>Duplodnaviria</taxon>
        <taxon>Heunggongvirae</taxon>
        <taxon>Uroviricota</taxon>
        <taxon>Caudoviricetes</taxon>
        <taxon>Pantevenvirales</taxon>
        <taxon>Straboviridae</taxon>
        <taxon>Twarogvirinae</taxon>
        <taxon>Lazarusvirus</taxon>
        <taxon>Lazarusvirus fhyacithree</taxon>
    </lineage>
</organism>
<dbReference type="EMBL" id="MH460829">
    <property type="protein sequence ID" value="AXF40661.1"/>
    <property type="molecule type" value="Genomic_DNA"/>
</dbReference>
<evidence type="ECO:0000313" key="2">
    <source>
        <dbReference type="Proteomes" id="UP000255697"/>
    </source>
</evidence>
<evidence type="ECO:0000313" key="1">
    <source>
        <dbReference type="EMBL" id="AXF40661.1"/>
    </source>
</evidence>
<reference evidence="2" key="1">
    <citation type="submission" date="2018-06" db="EMBL/GenBank/DDBJ databases">
        <title>Whole genome analysis of phage vB_ApiM_fHyAci03 infecting Acinetobacter pittii.</title>
        <authorList>
            <person name="Kiljunen S."/>
            <person name="Wicklund A."/>
            <person name="Skurnik M."/>
        </authorList>
    </citation>
    <scope>NUCLEOTIDE SEQUENCE [LARGE SCALE GENOMIC DNA]</scope>
</reference>
<proteinExistence type="predicted"/>